<sequence>MMIKRFMTDEDDNEFLDTQDFLSSNSFRSVESKFCKIPYDSDYDYDKGPPDIEDGMDSCINFYGAIALCEHSMWRHLQYQDMLVLMEDIASHSIHFRGRHRRPIIRNKGLVFSLRRYRFQYQKHRIPKRFSLFKSSRTSYFSLADLERG</sequence>
<name>A0ACC4CID1_POPAL</name>
<evidence type="ECO:0000313" key="2">
    <source>
        <dbReference type="Proteomes" id="UP000309997"/>
    </source>
</evidence>
<accession>A0ACC4CID1</accession>
<reference evidence="1 2" key="1">
    <citation type="journal article" date="2024" name="Plant Biotechnol. J.">
        <title>Genome and CRISPR/Cas9 system of a widespread forest tree (Populus alba) in the world.</title>
        <authorList>
            <person name="Liu Y.J."/>
            <person name="Jiang P.F."/>
            <person name="Han X.M."/>
            <person name="Li X.Y."/>
            <person name="Wang H.M."/>
            <person name="Wang Y.J."/>
            <person name="Wang X.X."/>
            <person name="Zeng Q.Y."/>
        </authorList>
    </citation>
    <scope>NUCLEOTIDE SEQUENCE [LARGE SCALE GENOMIC DNA]</scope>
    <source>
        <strain evidence="2">cv. PAL-ZL1</strain>
    </source>
</reference>
<gene>
    <name evidence="1" type="ORF">D5086_008859</name>
</gene>
<dbReference type="EMBL" id="RCHU02000004">
    <property type="protein sequence ID" value="KAL3597222.1"/>
    <property type="molecule type" value="Genomic_DNA"/>
</dbReference>
<keyword evidence="2" id="KW-1185">Reference proteome</keyword>
<proteinExistence type="predicted"/>
<evidence type="ECO:0000313" key="1">
    <source>
        <dbReference type="EMBL" id="KAL3597222.1"/>
    </source>
</evidence>
<comment type="caution">
    <text evidence="1">The sequence shown here is derived from an EMBL/GenBank/DDBJ whole genome shotgun (WGS) entry which is preliminary data.</text>
</comment>
<dbReference type="Proteomes" id="UP000309997">
    <property type="component" value="Unassembled WGS sequence"/>
</dbReference>
<organism evidence="1 2">
    <name type="scientific">Populus alba</name>
    <name type="common">White poplar</name>
    <dbReference type="NCBI Taxonomy" id="43335"/>
    <lineage>
        <taxon>Eukaryota</taxon>
        <taxon>Viridiplantae</taxon>
        <taxon>Streptophyta</taxon>
        <taxon>Embryophyta</taxon>
        <taxon>Tracheophyta</taxon>
        <taxon>Spermatophyta</taxon>
        <taxon>Magnoliopsida</taxon>
        <taxon>eudicotyledons</taxon>
        <taxon>Gunneridae</taxon>
        <taxon>Pentapetalae</taxon>
        <taxon>rosids</taxon>
        <taxon>fabids</taxon>
        <taxon>Malpighiales</taxon>
        <taxon>Salicaceae</taxon>
        <taxon>Saliceae</taxon>
        <taxon>Populus</taxon>
    </lineage>
</organism>
<protein>
    <submittedName>
        <fullName evidence="1">Uncharacterized protein</fullName>
    </submittedName>
</protein>